<dbReference type="OrthoDB" id="3437384at2759"/>
<feature type="region of interest" description="Disordered" evidence="1">
    <location>
        <begin position="419"/>
        <end position="566"/>
    </location>
</feature>
<protein>
    <submittedName>
        <fullName evidence="2">Uncharacterized protein</fullName>
    </submittedName>
</protein>
<feature type="compositionally biased region" description="Basic and acidic residues" evidence="1">
    <location>
        <begin position="868"/>
        <end position="877"/>
    </location>
</feature>
<feature type="region of interest" description="Disordered" evidence="1">
    <location>
        <begin position="688"/>
        <end position="712"/>
    </location>
</feature>
<keyword evidence="3" id="KW-1185">Reference proteome</keyword>
<dbReference type="AlphaFoldDB" id="A0A4U0XM97"/>
<feature type="region of interest" description="Disordered" evidence="1">
    <location>
        <begin position="583"/>
        <end position="670"/>
    </location>
</feature>
<feature type="compositionally biased region" description="Polar residues" evidence="1">
    <location>
        <begin position="529"/>
        <end position="542"/>
    </location>
</feature>
<dbReference type="EMBL" id="NAJN01000143">
    <property type="protein sequence ID" value="TKA78410.1"/>
    <property type="molecule type" value="Genomic_DNA"/>
</dbReference>
<name>A0A4U0XM97_9PEZI</name>
<feature type="region of interest" description="Disordered" evidence="1">
    <location>
        <begin position="92"/>
        <end position="117"/>
    </location>
</feature>
<feature type="compositionally biased region" description="Polar residues" evidence="1">
    <location>
        <begin position="465"/>
        <end position="478"/>
    </location>
</feature>
<feature type="compositionally biased region" description="Basic residues" evidence="1">
    <location>
        <begin position="437"/>
        <end position="458"/>
    </location>
</feature>
<evidence type="ECO:0000256" key="1">
    <source>
        <dbReference type="SAM" id="MobiDB-lite"/>
    </source>
</evidence>
<feature type="compositionally biased region" description="Basic and acidic residues" evidence="1">
    <location>
        <begin position="503"/>
        <end position="519"/>
    </location>
</feature>
<feature type="region of interest" description="Disordered" evidence="1">
    <location>
        <begin position="248"/>
        <end position="280"/>
    </location>
</feature>
<feature type="region of interest" description="Disordered" evidence="1">
    <location>
        <begin position="1"/>
        <end position="46"/>
    </location>
</feature>
<feature type="region of interest" description="Disordered" evidence="1">
    <location>
        <begin position="724"/>
        <end position="750"/>
    </location>
</feature>
<dbReference type="Proteomes" id="UP000308768">
    <property type="component" value="Unassembled WGS sequence"/>
</dbReference>
<feature type="compositionally biased region" description="Basic and acidic residues" evidence="1">
    <location>
        <begin position="1"/>
        <end position="18"/>
    </location>
</feature>
<comment type="caution">
    <text evidence="2">The sequence shown here is derived from an EMBL/GenBank/DDBJ whole genome shotgun (WGS) entry which is preliminary data.</text>
</comment>
<accession>A0A4U0XM97</accession>
<evidence type="ECO:0000313" key="2">
    <source>
        <dbReference type="EMBL" id="TKA78410.1"/>
    </source>
</evidence>
<feature type="region of interest" description="Disordered" evidence="1">
    <location>
        <begin position="841"/>
        <end position="877"/>
    </location>
</feature>
<proteinExistence type="predicted"/>
<sequence>MNVKSLSKDSKRASKHDVSASSEEEERQVKQRLEEELLSDKAVEDGGYDADAHSLAVTEAIKLDSLKPWGAPRNSALRVENDSRQSLKNSYDWLGPMLDGQRRGSSADRNPSSNLSINAEADTTGLLSLMSKLPDATRDYSPLSSGHPRYPNNVQNAVEAPRPAQNALLDGLDYTPAVQIECLRKSLKLKDATDLEREVMMQAHQYGKEVDTAPDESARPGTAQSYVKASTASVHLYNMRISQHLRSMSQLSVNSSSRTPTKSRNFEHQRGPSTSSVMSRPFQRFRHHRQASSCGFASATVPTSWGNVVRSDQASSVYSTYPNSTASTPSVSLPHLPLNENNVYRVPDTYDIEPSTVPEIQLGGSVPASSGKEVVDLATHPNAAALQSSATVLPRSELDSRFETKISMKTAFVPSNASSVSLGKTSRFKEELTPSPPKKHTRKRKSTFKFLRPSKSKGKFVIASAPQTPERNHLSNQMDGPADDRGSGLLAVSDGHRRPSLVEYERRLSNSRDDRRRLSTVDSQALLPTLNNTRTPSLSQQAGARPSLEQYRRHSSVSARRHPGDASAVWEKALRAHQNEKASMFLSPEKRSTSNVSSAPQFSLSFGESSGGGPSLQSRRNVDHDHLGPLDPIGPLENSARSRSHSMHQPDDPLLSPYDDGNGMCSQRPTSMSAGTVLVKERQSSISSLQAWSRYPSHTREQRTGSAGAGDDVTTRDFALLFPDDLQGGSSSDSTPVNTQKRKSKSGLKLPRSTTFGRNIFKYYAGLFKSQSQDFRRHGMGHRSSIATGGVLEYPELELLPPVLPSTILTSKLNSSSEPDLGKLSDGMVAVPSLFRRGISSTDGSSDATAINATTERTKTADVAVPTEQHRDTESEADKLRAADHIIQLGGLDKRVSTAADQTQNARIWSQLYQSCVQLPQGTEDLASEEVLTPDTLLLPPRLPVLEASQSLPSTLHKRSGPQKTSNDIRLRSASVLSVQSVAGSLRASTLDLYNLLKEAETKEREKLISGTGQIPDVGLSVQERSR</sequence>
<evidence type="ECO:0000313" key="3">
    <source>
        <dbReference type="Proteomes" id="UP000308768"/>
    </source>
</evidence>
<reference evidence="2 3" key="1">
    <citation type="submission" date="2017-03" db="EMBL/GenBank/DDBJ databases">
        <title>Genomes of endolithic fungi from Antarctica.</title>
        <authorList>
            <person name="Coleine C."/>
            <person name="Masonjones S."/>
            <person name="Stajich J.E."/>
        </authorList>
    </citation>
    <scope>NUCLEOTIDE SEQUENCE [LARGE SCALE GENOMIC DNA]</scope>
    <source>
        <strain evidence="2 3">CCFEE 5187</strain>
    </source>
</reference>
<organism evidence="2 3">
    <name type="scientific">Cryomyces minteri</name>
    <dbReference type="NCBI Taxonomy" id="331657"/>
    <lineage>
        <taxon>Eukaryota</taxon>
        <taxon>Fungi</taxon>
        <taxon>Dikarya</taxon>
        <taxon>Ascomycota</taxon>
        <taxon>Pezizomycotina</taxon>
        <taxon>Dothideomycetes</taxon>
        <taxon>Dothideomycetes incertae sedis</taxon>
        <taxon>Cryomyces</taxon>
    </lineage>
</organism>
<feature type="compositionally biased region" description="Polar residues" evidence="1">
    <location>
        <begin position="728"/>
        <end position="739"/>
    </location>
</feature>
<feature type="compositionally biased region" description="Polar residues" evidence="1">
    <location>
        <begin position="248"/>
        <end position="263"/>
    </location>
</feature>
<gene>
    <name evidence="2" type="ORF">B0A49_01374</name>
</gene>
<feature type="compositionally biased region" description="Basic and acidic residues" evidence="1">
    <location>
        <begin position="27"/>
        <end position="44"/>
    </location>
</feature>
<feature type="compositionally biased region" description="Polar residues" evidence="1">
    <location>
        <begin position="107"/>
        <end position="117"/>
    </location>
</feature>
<feature type="compositionally biased region" description="Polar residues" evidence="1">
    <location>
        <begin position="841"/>
        <end position="855"/>
    </location>
</feature>